<evidence type="ECO:0000256" key="2">
    <source>
        <dbReference type="ARBA" id="ARBA00022670"/>
    </source>
</evidence>
<evidence type="ECO:0000313" key="9">
    <source>
        <dbReference type="Proteomes" id="UP000000849"/>
    </source>
</evidence>
<dbReference type="Proteomes" id="UP000000849">
    <property type="component" value="Chromosome"/>
</dbReference>
<evidence type="ECO:0000256" key="7">
    <source>
        <dbReference type="SAM" id="SignalP"/>
    </source>
</evidence>
<organism evidence="8 9">
    <name type="scientific">Cellulomonas flavigena (strain ATCC 482 / DSM 20109 / BCRC 11376 / JCM 18109 / NBRC 3775 / NCIMB 8073 / NRS 134)</name>
    <dbReference type="NCBI Taxonomy" id="446466"/>
    <lineage>
        <taxon>Bacteria</taxon>
        <taxon>Bacillati</taxon>
        <taxon>Actinomycetota</taxon>
        <taxon>Actinomycetes</taxon>
        <taxon>Micrococcales</taxon>
        <taxon>Cellulomonadaceae</taxon>
        <taxon>Cellulomonas</taxon>
    </lineage>
</organism>
<feature type="region of interest" description="Disordered" evidence="6">
    <location>
        <begin position="29"/>
        <end position="49"/>
    </location>
</feature>
<evidence type="ECO:0008006" key="10">
    <source>
        <dbReference type="Google" id="ProtNLM"/>
    </source>
</evidence>
<keyword evidence="5" id="KW-1015">Disulfide bond</keyword>
<name>D5UH80_CELFN</name>
<dbReference type="InterPro" id="IPR043504">
    <property type="entry name" value="Peptidase_S1_PA_chymotrypsin"/>
</dbReference>
<dbReference type="HOGENOM" id="CLU_741224_0_0_11"/>
<feature type="signal peptide" evidence="7">
    <location>
        <begin position="1"/>
        <end position="28"/>
    </location>
</feature>
<reference evidence="8 9" key="1">
    <citation type="journal article" date="2010" name="Stand. Genomic Sci.">
        <title>Complete genome sequence of Cellulomonas flavigena type strain (134).</title>
        <authorList>
            <person name="Abt B."/>
            <person name="Foster B."/>
            <person name="Lapidus A."/>
            <person name="Clum A."/>
            <person name="Sun H."/>
            <person name="Pukall R."/>
            <person name="Lucas S."/>
            <person name="Glavina Del Rio T."/>
            <person name="Nolan M."/>
            <person name="Tice H."/>
            <person name="Cheng J.F."/>
            <person name="Pitluck S."/>
            <person name="Liolios K."/>
            <person name="Ivanova N."/>
            <person name="Mavromatis K."/>
            <person name="Ovchinnikova G."/>
            <person name="Pati A."/>
            <person name="Goodwin L."/>
            <person name="Chen A."/>
            <person name="Palaniappan K."/>
            <person name="Land M."/>
            <person name="Hauser L."/>
            <person name="Chang Y.J."/>
            <person name="Jeffries C.D."/>
            <person name="Rohde M."/>
            <person name="Goker M."/>
            <person name="Woyke T."/>
            <person name="Bristow J."/>
            <person name="Eisen J.A."/>
            <person name="Markowitz V."/>
            <person name="Hugenholtz P."/>
            <person name="Kyrpides N.C."/>
            <person name="Klenk H.P."/>
        </authorList>
    </citation>
    <scope>NUCLEOTIDE SEQUENCE [LARGE SCALE GENOMIC DNA]</scope>
    <source>
        <strain evidence="9">ATCC 482 / DSM 20109 / BCRC 11376 / JCM 18109 / NBRC 3775 / NCIMB 8073 / NRS 134</strain>
    </source>
</reference>
<dbReference type="EMBL" id="CP001964">
    <property type="protein sequence ID" value="ADG73283.1"/>
    <property type="molecule type" value="Genomic_DNA"/>
</dbReference>
<evidence type="ECO:0000256" key="3">
    <source>
        <dbReference type="ARBA" id="ARBA00022801"/>
    </source>
</evidence>
<evidence type="ECO:0000313" key="8">
    <source>
        <dbReference type="EMBL" id="ADG73283.1"/>
    </source>
</evidence>
<keyword evidence="7" id="KW-0732">Signal</keyword>
<comment type="similarity">
    <text evidence="1">Belongs to the peptidase S1 family.</text>
</comment>
<dbReference type="PRINTS" id="PR00861">
    <property type="entry name" value="ALYTICPTASE"/>
</dbReference>
<keyword evidence="3" id="KW-0378">Hydrolase</keyword>
<gene>
    <name evidence="8" type="ordered locus">Cfla_0366</name>
</gene>
<dbReference type="OrthoDB" id="8781117at2"/>
<dbReference type="STRING" id="446466.Cfla_0366"/>
<dbReference type="Gene3D" id="2.40.10.10">
    <property type="entry name" value="Trypsin-like serine proteases"/>
    <property type="match status" value="2"/>
</dbReference>
<evidence type="ECO:0000256" key="5">
    <source>
        <dbReference type="ARBA" id="ARBA00023157"/>
    </source>
</evidence>
<dbReference type="GO" id="GO:0004252">
    <property type="term" value="F:serine-type endopeptidase activity"/>
    <property type="evidence" value="ECO:0007669"/>
    <property type="project" value="InterPro"/>
</dbReference>
<feature type="compositionally biased region" description="Basic and acidic residues" evidence="6">
    <location>
        <begin position="29"/>
        <end position="42"/>
    </location>
</feature>
<dbReference type="InterPro" id="IPR009003">
    <property type="entry name" value="Peptidase_S1_PA"/>
</dbReference>
<feature type="chain" id="PRO_5003077726" description="Peptidase S1 and S6 chymotrypsin/Hap" evidence="7">
    <location>
        <begin position="29"/>
        <end position="373"/>
    </location>
</feature>
<evidence type="ECO:0000256" key="6">
    <source>
        <dbReference type="SAM" id="MobiDB-lite"/>
    </source>
</evidence>
<protein>
    <recommendedName>
        <fullName evidence="10">Peptidase S1 and S6 chymotrypsin/Hap</fullName>
    </recommendedName>
</protein>
<dbReference type="KEGG" id="cfl:Cfla_0366"/>
<dbReference type="SUPFAM" id="SSF50494">
    <property type="entry name" value="Trypsin-like serine proteases"/>
    <property type="match status" value="1"/>
</dbReference>
<dbReference type="RefSeq" id="WP_013115617.1">
    <property type="nucleotide sequence ID" value="NC_014151.1"/>
</dbReference>
<dbReference type="InterPro" id="IPR001316">
    <property type="entry name" value="Pept_S1A_streptogrisin"/>
</dbReference>
<dbReference type="eggNOG" id="ENOG5032Y7U">
    <property type="taxonomic scope" value="Bacteria"/>
</dbReference>
<dbReference type="AlphaFoldDB" id="D5UH80"/>
<evidence type="ECO:0000256" key="4">
    <source>
        <dbReference type="ARBA" id="ARBA00022825"/>
    </source>
</evidence>
<keyword evidence="2" id="KW-0645">Protease</keyword>
<sequence length="373" mass="38429">MFQHVRRSVLPVVIACVAVVPLGLAAHADPGRPGRGGLDDAGRVAQEQRATRGQNAFNDLVARTVAAHPTEVVDFSWDGARGRVVVADGADALARELTAAGTVVGTAAPGAVPYGSRSAVELAAIEQLQAAGVESVAARYDAPTHSVQVTAWTDAPAATAERVDEALGGPTTFAASSQPAVVVTYEPARDVPQESSTQGGEVYGGCTGGFMATRGSAYGITTSAHCTSKPTRYDGDTTGSTYVASDRRDVRFTALSGDTAQNKFRIDSTTLRTINATGIVSTGSLLFKYGKTTGYGSSTVESYKGCVTFTSGNVWCNLYYTKDSVTAGGDSGGPWFVANTGYGFTTGQNSGGSYVTPIAYVASISGTVKVKTS</sequence>
<dbReference type="GO" id="GO:0006508">
    <property type="term" value="P:proteolysis"/>
    <property type="evidence" value="ECO:0007669"/>
    <property type="project" value="UniProtKB-KW"/>
</dbReference>
<evidence type="ECO:0000256" key="1">
    <source>
        <dbReference type="ARBA" id="ARBA00007664"/>
    </source>
</evidence>
<keyword evidence="9" id="KW-1185">Reference proteome</keyword>
<proteinExistence type="inferred from homology"/>
<accession>D5UH80</accession>
<keyword evidence="4" id="KW-0720">Serine protease</keyword>